<dbReference type="GO" id="GO:0005694">
    <property type="term" value="C:chromosome"/>
    <property type="evidence" value="ECO:0007669"/>
    <property type="project" value="UniProtKB-SubCell"/>
</dbReference>
<feature type="domain" description="Daxx histone-binding" evidence="10">
    <location>
        <begin position="387"/>
        <end position="469"/>
    </location>
</feature>
<dbReference type="GO" id="GO:0003714">
    <property type="term" value="F:transcription corepressor activity"/>
    <property type="evidence" value="ECO:0007669"/>
    <property type="project" value="TreeGrafter"/>
</dbReference>
<dbReference type="GO" id="GO:0042981">
    <property type="term" value="P:regulation of apoptotic process"/>
    <property type="evidence" value="ECO:0007669"/>
    <property type="project" value="TreeGrafter"/>
</dbReference>
<evidence type="ECO:0000259" key="10">
    <source>
        <dbReference type="Pfam" id="PF20920"/>
    </source>
</evidence>
<dbReference type="Pfam" id="PF20920">
    <property type="entry name" value="DAXX_hist_bd"/>
    <property type="match status" value="1"/>
</dbReference>
<dbReference type="KEGG" id="bman:114252244"/>
<dbReference type="GO" id="GO:0003713">
    <property type="term" value="F:transcription coactivator activity"/>
    <property type="evidence" value="ECO:0007669"/>
    <property type="project" value="TreeGrafter"/>
</dbReference>
<keyword evidence="8" id="KW-0143">Chaperone</keyword>
<dbReference type="Proteomes" id="UP000504629">
    <property type="component" value="Unplaced"/>
</dbReference>
<evidence type="ECO:0000256" key="7">
    <source>
        <dbReference type="ARBA" id="ARBA00023054"/>
    </source>
</evidence>
<dbReference type="GO" id="GO:0006334">
    <property type="term" value="P:nucleosome assembly"/>
    <property type="evidence" value="ECO:0007669"/>
    <property type="project" value="TreeGrafter"/>
</dbReference>
<sequence>MIGDLADFDDVSDVILIPPKKGIKNHALDSLSMIVLDDDVGHPSTRQTCDIKYDKIFLDNKNLVKFIEKCFALENSDGMARIVNRTLLGLYQNTCPEYKSSHRFQNILDNAFMKLELDPKHKFSHIKGVCDALKLHKVKKKAKLITMSTALQDKLKEDTALQRRSPVDGVSKKKSRLNFINLDDKGANIIEIKDDDSDVIVVDNSSELSNENKITIRETIKTEDSTNEPMKEMDVETKIIKDVQDINVDFFIMKDSESNKTELLVPVGKKSSTIDTETRIKEIEITIANYKEKIVKLEQQDVCDDSLYSPYIQSEKLKQKIVDLYKELCSLTGDEPIKRREVRLQVAKDHPPAPVQKLEQFLNENIGSNGEPPFPDFHDVMMCVAEANATESLGWNAVQVMSEANALFTQCGRALQKRRQQREWRDLLCRVRSEDLRDPADDDPELLARLEENRRTAAKKERDLMERFTNIDCDVPSLNLHVDINDSHDQIVDKSDEQDSDSEKEEKIPIFTNKEVKIEKDIETDKLDSSDIETKKLDSSNSDNNEVTADVKVKIEPVDLSVLYDSVENSVTSVIFDVEDPFLVIEISSDSDDDCNETAEKL</sequence>
<evidence type="ECO:0000256" key="1">
    <source>
        <dbReference type="ARBA" id="ARBA00004123"/>
    </source>
</evidence>
<keyword evidence="11" id="KW-1185">Reference proteome</keyword>
<dbReference type="GO" id="GO:0016605">
    <property type="term" value="C:PML body"/>
    <property type="evidence" value="ECO:0007669"/>
    <property type="project" value="TreeGrafter"/>
</dbReference>
<dbReference type="GO" id="GO:0042393">
    <property type="term" value="F:histone binding"/>
    <property type="evidence" value="ECO:0007669"/>
    <property type="project" value="InterPro"/>
</dbReference>
<dbReference type="AlphaFoldDB" id="A0A6J2KKC4"/>
<dbReference type="CDD" id="cd13150">
    <property type="entry name" value="DAXX_histone_binding"/>
    <property type="match status" value="1"/>
</dbReference>
<dbReference type="GeneID" id="114252244"/>
<keyword evidence="9" id="KW-0539">Nucleus</keyword>
<keyword evidence="5" id="KW-0963">Cytoplasm</keyword>
<dbReference type="GO" id="GO:0050681">
    <property type="term" value="F:nuclear androgen receptor binding"/>
    <property type="evidence" value="ECO:0007669"/>
    <property type="project" value="TreeGrafter"/>
</dbReference>
<dbReference type="GO" id="GO:0005737">
    <property type="term" value="C:cytoplasm"/>
    <property type="evidence" value="ECO:0007669"/>
    <property type="project" value="UniProtKB-SubCell"/>
</dbReference>
<keyword evidence="6" id="KW-0053">Apoptosis</keyword>
<protein>
    <submittedName>
        <fullName evidence="12">Uncharacterized protein LOC114252244</fullName>
    </submittedName>
</protein>
<evidence type="ECO:0000256" key="5">
    <source>
        <dbReference type="ARBA" id="ARBA00022490"/>
    </source>
</evidence>
<dbReference type="InterPro" id="IPR046378">
    <property type="entry name" value="DAXX_histone-bd"/>
</dbReference>
<evidence type="ECO:0000256" key="4">
    <source>
        <dbReference type="ARBA" id="ARBA00022454"/>
    </source>
</evidence>
<comment type="subcellular location">
    <subcellularLocation>
        <location evidence="2">Chromosome</location>
    </subcellularLocation>
    <subcellularLocation>
        <location evidence="3">Cytoplasm</location>
    </subcellularLocation>
    <subcellularLocation>
        <location evidence="1">Nucleus</location>
    </subcellularLocation>
</comment>
<dbReference type="Gene3D" id="1.10.8.810">
    <property type="entry name" value="Daxx helical bundle domain"/>
    <property type="match status" value="1"/>
</dbReference>
<dbReference type="GO" id="GO:0006915">
    <property type="term" value="P:apoptotic process"/>
    <property type="evidence" value="ECO:0007669"/>
    <property type="project" value="UniProtKB-KW"/>
</dbReference>
<dbReference type="PANTHER" id="PTHR12766">
    <property type="entry name" value="DEATH DOMAIN-ASSOCIATED PROTEIN 6 DAXX"/>
    <property type="match status" value="1"/>
</dbReference>
<reference evidence="12" key="1">
    <citation type="submission" date="2025-08" db="UniProtKB">
        <authorList>
            <consortium name="RefSeq"/>
        </authorList>
    </citation>
    <scope>IDENTIFICATION</scope>
    <source>
        <tissue evidence="12">Silk gland</tissue>
    </source>
</reference>
<evidence type="ECO:0000313" key="11">
    <source>
        <dbReference type="Proteomes" id="UP000504629"/>
    </source>
</evidence>
<evidence type="ECO:0000256" key="9">
    <source>
        <dbReference type="ARBA" id="ARBA00023242"/>
    </source>
</evidence>
<evidence type="ECO:0000256" key="6">
    <source>
        <dbReference type="ARBA" id="ARBA00022703"/>
    </source>
</evidence>
<keyword evidence="7" id="KW-0175">Coiled coil</keyword>
<evidence type="ECO:0000313" key="12">
    <source>
        <dbReference type="RefSeq" id="XP_028042550.1"/>
    </source>
</evidence>
<dbReference type="Gene3D" id="1.20.58.2170">
    <property type="match status" value="1"/>
</dbReference>
<keyword evidence="4" id="KW-0158">Chromosome</keyword>
<organism evidence="11 12">
    <name type="scientific">Bombyx mandarina</name>
    <name type="common">Wild silk moth</name>
    <name type="synonym">Wild silkworm</name>
    <dbReference type="NCBI Taxonomy" id="7092"/>
    <lineage>
        <taxon>Eukaryota</taxon>
        <taxon>Metazoa</taxon>
        <taxon>Ecdysozoa</taxon>
        <taxon>Arthropoda</taxon>
        <taxon>Hexapoda</taxon>
        <taxon>Insecta</taxon>
        <taxon>Pterygota</taxon>
        <taxon>Neoptera</taxon>
        <taxon>Endopterygota</taxon>
        <taxon>Lepidoptera</taxon>
        <taxon>Glossata</taxon>
        <taxon>Ditrysia</taxon>
        <taxon>Bombycoidea</taxon>
        <taxon>Bombycidae</taxon>
        <taxon>Bombycinae</taxon>
        <taxon>Bombyx</taxon>
    </lineage>
</organism>
<accession>A0A6J2KKC4</accession>
<dbReference type="OrthoDB" id="7492809at2759"/>
<evidence type="ECO:0000256" key="8">
    <source>
        <dbReference type="ARBA" id="ARBA00023186"/>
    </source>
</evidence>
<dbReference type="PANTHER" id="PTHR12766:SF7">
    <property type="entry name" value="DEATH DOMAIN-ASSOCIATED PROTEIN 6"/>
    <property type="match status" value="1"/>
</dbReference>
<gene>
    <name evidence="12" type="primary">LOC114252244</name>
</gene>
<proteinExistence type="predicted"/>
<name>A0A6J2KKC4_BOMMA</name>
<dbReference type="InterPro" id="IPR038298">
    <property type="entry name" value="Daxx_N_sf"/>
</dbReference>
<evidence type="ECO:0000256" key="3">
    <source>
        <dbReference type="ARBA" id="ARBA00004496"/>
    </source>
</evidence>
<dbReference type="RefSeq" id="XP_028042550.1">
    <property type="nucleotide sequence ID" value="XM_028186749.1"/>
</dbReference>
<evidence type="ECO:0000256" key="2">
    <source>
        <dbReference type="ARBA" id="ARBA00004286"/>
    </source>
</evidence>
<dbReference type="InterPro" id="IPR046426">
    <property type="entry name" value="DAXX_histone-bd_sf"/>
</dbReference>